<dbReference type="NCBIfam" id="NF003417">
    <property type="entry name" value="PRK04813.1"/>
    <property type="match status" value="5"/>
</dbReference>
<evidence type="ECO:0000256" key="2">
    <source>
        <dbReference type="ARBA" id="ARBA00006432"/>
    </source>
</evidence>
<evidence type="ECO:0000313" key="10">
    <source>
        <dbReference type="Proteomes" id="UP000008703"/>
    </source>
</evidence>
<dbReference type="PROSITE" id="PS00012">
    <property type="entry name" value="PHOSPHOPANTETHEINE"/>
    <property type="match status" value="3"/>
</dbReference>
<dbReference type="CDD" id="cd19534">
    <property type="entry name" value="E_NRPS"/>
    <property type="match status" value="1"/>
</dbReference>
<dbReference type="HOGENOM" id="CLU_223467_0_0_11"/>
<keyword evidence="6" id="KW-0045">Antibiotic biosynthesis</keyword>
<gene>
    <name evidence="9" type="ORF">Strvi_3129</name>
</gene>
<evidence type="ECO:0000256" key="6">
    <source>
        <dbReference type="ARBA" id="ARBA00023194"/>
    </source>
</evidence>
<dbReference type="CDD" id="cd17643">
    <property type="entry name" value="A_NRPS_Cytc1-like"/>
    <property type="match status" value="1"/>
</dbReference>
<dbReference type="InterPro" id="IPR010071">
    <property type="entry name" value="AA_adenyl_dom"/>
</dbReference>
<dbReference type="InterPro" id="IPR045851">
    <property type="entry name" value="AMP-bd_C_sf"/>
</dbReference>
<dbReference type="FunFam" id="2.30.38.10:FF:000001">
    <property type="entry name" value="Non-ribosomal peptide synthetase PvdI"/>
    <property type="match status" value="3"/>
</dbReference>
<dbReference type="GO" id="GO:0003824">
    <property type="term" value="F:catalytic activity"/>
    <property type="evidence" value="ECO:0007669"/>
    <property type="project" value="InterPro"/>
</dbReference>
<reference evidence="9" key="1">
    <citation type="submission" date="2011-08" db="EMBL/GenBank/DDBJ databases">
        <title>Complete sequence of chromosome of Streptomyces violaceusniger Tu 4113.</title>
        <authorList>
            <consortium name="US DOE Joint Genome Institute"/>
            <person name="Lucas S."/>
            <person name="Han J."/>
            <person name="Lapidus A."/>
            <person name="Cheng J.-F."/>
            <person name="Goodwin L."/>
            <person name="Pitluck S."/>
            <person name="Peters L."/>
            <person name="Ivanova N."/>
            <person name="Daligault H."/>
            <person name="Detter J.C."/>
            <person name="Han C."/>
            <person name="Tapia R."/>
            <person name="Land M."/>
            <person name="Hauser L."/>
            <person name="Kyrpides N."/>
            <person name="Ivanova N."/>
            <person name="Pagani I."/>
            <person name="Hagen A."/>
            <person name="Katz L."/>
            <person name="Fiedler H.-P."/>
            <person name="Keasling J."/>
            <person name="Fortman J."/>
            <person name="Woyke T."/>
        </authorList>
    </citation>
    <scope>NUCLEOTIDE SEQUENCE [LARGE SCALE GENOMIC DNA]</scope>
    <source>
        <strain evidence="9">Tu 4113</strain>
    </source>
</reference>
<feature type="domain" description="Carrier" evidence="8">
    <location>
        <begin position="2539"/>
        <end position="2613"/>
    </location>
</feature>
<keyword evidence="10" id="KW-1185">Reference proteome</keyword>
<dbReference type="GO" id="GO:0005829">
    <property type="term" value="C:cytosol"/>
    <property type="evidence" value="ECO:0007669"/>
    <property type="project" value="TreeGrafter"/>
</dbReference>
<dbReference type="PANTHER" id="PTHR45527:SF1">
    <property type="entry name" value="FATTY ACID SYNTHASE"/>
    <property type="match status" value="1"/>
</dbReference>
<dbReference type="RefSeq" id="WP_014056324.1">
    <property type="nucleotide sequence ID" value="NC_015957.1"/>
</dbReference>
<evidence type="ECO:0000256" key="3">
    <source>
        <dbReference type="ARBA" id="ARBA00022450"/>
    </source>
</evidence>
<dbReference type="Pfam" id="PF00668">
    <property type="entry name" value="Condensation"/>
    <property type="match status" value="6"/>
</dbReference>
<dbReference type="InterPro" id="IPR025110">
    <property type="entry name" value="AMP-bd_C"/>
</dbReference>
<dbReference type="Pfam" id="PF00501">
    <property type="entry name" value="AMP-binding"/>
    <property type="match status" value="4"/>
</dbReference>
<dbReference type="Gene3D" id="2.30.38.10">
    <property type="entry name" value="Luciferase, Domain 3"/>
    <property type="match status" value="3"/>
</dbReference>
<dbReference type="CDD" id="cd02440">
    <property type="entry name" value="AdoMet_MTases"/>
    <property type="match status" value="1"/>
</dbReference>
<feature type="domain" description="Carrier" evidence="8">
    <location>
        <begin position="4077"/>
        <end position="4152"/>
    </location>
</feature>
<dbReference type="EMBL" id="CP002994">
    <property type="protein sequence ID" value="AEM82825.1"/>
    <property type="molecule type" value="Genomic_DNA"/>
</dbReference>
<keyword evidence="3" id="KW-0596">Phosphopantetheine</keyword>
<dbReference type="InterPro" id="IPR013217">
    <property type="entry name" value="Methyltransf_12"/>
</dbReference>
<dbReference type="InterPro" id="IPR001242">
    <property type="entry name" value="Condensation_dom"/>
</dbReference>
<comment type="cofactor">
    <cofactor evidence="1">
        <name>pantetheine 4'-phosphate</name>
        <dbReference type="ChEBI" id="CHEBI:47942"/>
    </cofactor>
</comment>
<dbReference type="FunFam" id="3.40.50.12780:FF:000012">
    <property type="entry name" value="Non-ribosomal peptide synthetase"/>
    <property type="match status" value="2"/>
</dbReference>
<dbReference type="Gene3D" id="1.10.1200.10">
    <property type="entry name" value="ACP-like"/>
    <property type="match status" value="4"/>
</dbReference>
<dbReference type="FunFam" id="1.10.1200.10:FF:000005">
    <property type="entry name" value="Nonribosomal peptide synthetase 1"/>
    <property type="match status" value="4"/>
</dbReference>
<dbReference type="Pfam" id="PF00550">
    <property type="entry name" value="PP-binding"/>
    <property type="match status" value="4"/>
</dbReference>
<dbReference type="FunFam" id="3.40.50.980:FF:000001">
    <property type="entry name" value="Non-ribosomal peptide synthetase"/>
    <property type="match status" value="4"/>
</dbReference>
<dbReference type="SUPFAM" id="SSF56801">
    <property type="entry name" value="Acetyl-CoA synthetase-like"/>
    <property type="match status" value="4"/>
</dbReference>
<evidence type="ECO:0000256" key="1">
    <source>
        <dbReference type="ARBA" id="ARBA00001957"/>
    </source>
</evidence>
<keyword evidence="4" id="KW-0597">Phosphoprotein</keyword>
<dbReference type="CDD" id="cd19540">
    <property type="entry name" value="LCL_NRPS-like"/>
    <property type="match status" value="1"/>
</dbReference>
<dbReference type="InterPro" id="IPR023213">
    <property type="entry name" value="CAT-like_dom_sf"/>
</dbReference>
<dbReference type="InterPro" id="IPR000873">
    <property type="entry name" value="AMP-dep_synth/lig_dom"/>
</dbReference>
<evidence type="ECO:0000256" key="7">
    <source>
        <dbReference type="SAM" id="MobiDB-lite"/>
    </source>
</evidence>
<dbReference type="GO" id="GO:0031177">
    <property type="term" value="F:phosphopantetheine binding"/>
    <property type="evidence" value="ECO:0007669"/>
    <property type="project" value="InterPro"/>
</dbReference>
<dbReference type="Gene3D" id="3.30.559.10">
    <property type="entry name" value="Chloramphenicol acetyltransferase-like domain"/>
    <property type="match status" value="6"/>
</dbReference>
<dbReference type="InterPro" id="IPR036736">
    <property type="entry name" value="ACP-like_sf"/>
</dbReference>
<dbReference type="SUPFAM" id="SSF52777">
    <property type="entry name" value="CoA-dependent acyltransferases"/>
    <property type="match status" value="12"/>
</dbReference>
<dbReference type="InterPro" id="IPR020845">
    <property type="entry name" value="AMP-binding_CS"/>
</dbReference>
<dbReference type="Gene3D" id="3.30.300.30">
    <property type="match status" value="5"/>
</dbReference>
<feature type="region of interest" description="Disordered" evidence="7">
    <location>
        <begin position="1"/>
        <end position="22"/>
    </location>
</feature>
<dbReference type="InterPro" id="IPR009081">
    <property type="entry name" value="PP-bd_ACP"/>
</dbReference>
<protein>
    <submittedName>
        <fullName evidence="9">Amino acid adenylation domain protein</fullName>
    </submittedName>
</protein>
<dbReference type="InterPro" id="IPR020806">
    <property type="entry name" value="PKS_PP-bd"/>
</dbReference>
<feature type="region of interest" description="Disordered" evidence="7">
    <location>
        <begin position="5616"/>
        <end position="5645"/>
    </location>
</feature>
<feature type="domain" description="Carrier" evidence="8">
    <location>
        <begin position="996"/>
        <end position="1070"/>
    </location>
</feature>
<dbReference type="eggNOG" id="COG1020">
    <property type="taxonomic scope" value="Bacteria"/>
</dbReference>
<proteinExistence type="inferred from homology"/>
<dbReference type="Gene3D" id="3.30.559.30">
    <property type="entry name" value="Nonribosomal peptide synthetase, condensation domain"/>
    <property type="match status" value="6"/>
</dbReference>
<dbReference type="FunFam" id="3.40.50.980:FF:000002">
    <property type="entry name" value="Enterobactin synthetase component F"/>
    <property type="match status" value="1"/>
</dbReference>
<feature type="domain" description="Carrier" evidence="8">
    <location>
        <begin position="5547"/>
        <end position="5621"/>
    </location>
</feature>
<comment type="similarity">
    <text evidence="2">Belongs to the ATP-dependent AMP-binding enzyme family.</text>
</comment>
<dbReference type="SUPFAM" id="SSF47336">
    <property type="entry name" value="ACP-like"/>
    <property type="match status" value="4"/>
</dbReference>
<name>G2PDZ7_STRV4</name>
<dbReference type="GO" id="GO:0009403">
    <property type="term" value="P:toxin biosynthetic process"/>
    <property type="evidence" value="ECO:0007669"/>
    <property type="project" value="UniProtKB-ARBA"/>
</dbReference>
<dbReference type="KEGG" id="svl:Strvi_3129"/>
<dbReference type="FunFam" id="3.30.300.30:FF:000010">
    <property type="entry name" value="Enterobactin synthetase component F"/>
    <property type="match status" value="3"/>
</dbReference>
<sequence>MFSETSGRATNEREGADGRERRQLPLTAAQLGIWHAQQLAPLSTAYQGGEYLEVAGPVDAARLEAAVRRTLEEAETLRVRVVDGPDGPRQVITPLGDWTLPVVDLRDEPDPRAVAERAMWERLRTPLDLGGEPLFGCVLFAVAPDRFFWFHHYHHLVGDGFTVAAVARRVAELYTVAGTEGVAAGTPFPPLAGLVEADAAYRASEQFGADRAFWARELADAPAPASLSARPPAPPREKVRRGMSLEASQLERLRDVAREAALPWPIAVLTAVAVYVQRMSGAGEVTLGVPVASRIGHAPQRTPGMMSNLLPLRLGLGPGLTVGEALRQVSRRLRAVLRHQRYRYEDLRREHGGPDALTPLFGPQVNIMSFAAELTFDGAPVTVHNLSIGPTDDFSVVVSVHPGGTALRIELDGNADRYDEADVAAHQQRLGHLLERLARADVDTPLGLLDITTPAERTRALPAAAPLPPAASPEARATLPGLFAHQARRTPYAAALTYGDTTLTYGELNARANRLAHRLIGHGAGPEQLVAIALPRSIDHIVAILAVLKAGAAYVPLDPAAPAERLALILGDARPALLVTAAEVDAVVGAHTGDAVPRLVVDAPQVRNAMAQEPATDPVVAALRPDCPAYVIYTSGSTGRPKGVVVTHHNVTRLFAAAAEHFAFGPRDVWTMFHSLAFDFSVWEVWGPLLHGGRLVVVPFDVSRSPEDFLDLLAEQEVTVLNQTPSAFYPLIQADRERPGRHLALRHVVFGGEALDLGRLEGWYDHRAEDTPVLSNMYGITETTVHVTHLGLDRATAARATGSLIGGPLGDLRVLVLDQALQPVPEGAVGEMYVTGPGLARGYLGRHGMTASRFVAAPFGRPGERMYRTGDLARRRADGSLAYLGRADDQVQIRGFRVEPGEVAAVLADLPDVAQAAVVPRTDRPGQTTLVAYVVPASGARPEVSALRAGAMAALPDYMVPGAFVTLPALPLTVNGKVDRAALPAPDPGAEVSGRQPRTEEETVLCDIVAELLHLERVGIDDDFFTLGGDSIVSIQLVGAARRAGLRFTTREVFRCRTVEALAAVAERGAAQGGDGDDGTGELPATPVIRWLQERGGAIDRYHQVMTFTTPPGARHEELTAALQALLDGHDALRARLLDDGDGPWRLAVAPPGAVRAADRLRRVPLADADADADAPAEATAQAVRAAVDRLAPRAGTMLQAVWCDAGGDRPGRMVLAVHHLVIDGVSWRVLLPDLAAAFTAVREGRDPRPAPVGTSLRRFAGLLAEQAATGARDGEAVYWRAVLTAAEEPTLGARPLDPAADVAGARRQMTVTLPTALAESVLTTVPAAFHTGAREVLLAGFAAAVADWRREHGGAAPEVLLDLEGHGRDALADGADPTRTVGWLTALFPVRLGLGALDFAELAAGGPAAGRALREVKERLREVPDGGVGYGVLRYLAPSGTLPDDGARPQILFNYLGRFGAADPGRPWTPLPGLEGFGGGDDPAMPVSHALQVDVVAQDGAGGPALTAVLSWPDGVLDEVALEALAQRWRRALDGLAAHAARPGNGGLVPADVPLAGLTQDQLDTLAAESGPLADVLPLAPLQRGLLFHAAYDTEQPDAYTVQFRFTLEGTVDPERLRRAVEATLRRHPQLRAGFWDDGSGVPVQFVPRAFTVPWHRIDLRHLDERARAAELERVSVEQPRFAPDRPPLFQFLLARAGEDRHILVFRHHHLLLDGWSVPLLLRDILSAYAAEGADSGSATPWAVPSHRYLDWLRGQDRGAAEAAWRAALADLPGPTRLAPANAPPAGGAVEELAVDLGAPLTAALEAAGRRHGITLGTVVQGAWTIVLGALTGSRDVVFGGTVAGRPAEVDGVELMVGLFINTLPVRARFRPDEPVRALLERLQQEQAELTAHHHLPLAQVQRLGGVGELFDTLLVIENYPFPPESLRTADGAWHVAGIDGSDDTHYPLSIAVMTGDALRLRLGHRTDVFTAEQVRTVASCLHHVLARLADDLEQPVGRVRLLDPAAQRTVLGWGRGAAASAAAGTVGRLLEDAAARTPDRTALVGAGGTLTYAQLDERANRLARLLAARGAGPEHTVGLLLPRGVDAIVAMFAVLKAGAAYVPIDPGLPPERIRFVIEDTAPAAVVTATGPAPALTGVPLVVLDDPRTAAELAALPGRALADEERGGPVRPENLAYLIHTSGSTGVPKGVGVEHRNLVSLFAAHRRDLVEPAVAAAGGRRFRAAMTASLSFDTSFDGVLWMLAGHELHVVDDDTRRDPRALVAYVAEHRVDFLDITPSYAARLLDAGLLEADAAPAVLMLGGEALGPDLWGRLRAAAPATAAHNFYGPTEFTIDALSAPLAAAEHPVVGRPLRGAQAYVLDDALRPVPPGAPGELYLSGPQLARGYAGRPALTADRFVADPFAPGGRMYRTGDVVRWSAERQIEFLGRADEQVKVRGHRIELGEIEAALTGHPSVARAAVVARSDTPGVTRLVAYAVAAAGPCDPAELREYLARTLPEYMVPAAVVPMAELPLTANGKLDTGALPAPDFAAAASSRPAATPAEHTLCALFAEVLGLPAVGADDDFFALGGDSIISIQLVSRARRAGLGLSPRDVFTRRTVAALAAAATPVTADETADTPGPSASGELPLTPIVAAQRELGGPIDGFHQAFVVTVPAGSTAEALTEVLQALVDHHDALRLRLDTGDGDWRLTVREPGRVSAAPLLTAVEVTVAGADGGADPYEDAFAGALRTELPQARARLDPAAGTVLDAVWFDAGLERAGRLLLSVHHLAVDGVSWRILLEDLALSWQARAAGRRAQLPPATTSLRTWATGLAALAHTPEVERELEVWTGLLRTPDLPVADRPLDPARDVAATARTLTVTVSAAHTAPLLTTLPTAFATGVNEVLLAGFAVAVADWRRRRGQHPDGPLVDVESHGRHDLLEGADLSRTVGWFTEQHPVRLDPGPLDWADATAGGPSLGQAVKRIKEQIRAVPGDGAGYGLLRYLNSRTAATLAELPRAGWGFNYLGRFTAGRTDEDWAPIGPAGPLGGADPQMPLEHALDLTLVTQDQPEGPTLVATWTWAGELLSEADVRELSQAWLRSVEALAAYAARPGAGGRTPSDFPLVSLSLHEVERLEAARPTLVDVVPLAPLQQGLMFQSQLSEGQVDLYTSLLTLEVRGPLDTARLRAAWDELIRRHPLLRTEFRQDGLRETVGVVVDAVELPWTEVDLSGCAPTERESRLAGLVERERGHRFDLGNAPLLRFTVVTLGPDRRALLFTNHHMLVDGWSMPMLFAELFALYGGDGAVRPPFAYRDYLAWLGRQDRAAAERAWSEELAGLGDATVLAPGERSGAVVVPERLTAELPEETTAALTATARTFGLTLNTVVQSALAVLIARATGQSDVVFGTTVSGRPAQLPGVEDMLGMFINTIPVRAAVRPEQTLVETAKLLQERQVRLLDHHHLGLADIQRAAGRRELFDTVISFQNFPLQQALPDLGATGLEVTSAVSTDASHYPFVFHAFPGERLELRITYQPDVLDAAGARAMLDRLARAVSAFATRPEARVGRLDLLADGERQALLSVGNGPDEPVADGHLAALFERVAARAPQACAVRWEGQELSYDELNRHANRLARRLVAMGAGPERFVAVALPRSVAWITAVLAVAKAGAAYLPVDTDYPHERIAFMLDDARPALVITADTVQDPLPPADVLPRLCLDDPAVADALAAASDTDLGDADRAGALATANAAYMIYTSGSTGRPKGVVVTHTALAALADLHTRRLGAGPGSRVLQFASPSFDASVWEVCMALLTGATLVLAPKHRLLPGPALLELIAEHRVTHATIPPTPLGAVGEEDLPSLTALVVAGEATGADLVARWAPGRTMINAYGPTETTVCATVSGPLTGGRPSIGRPIPHARVRVLDSTLAPAPAGVTGELYIAGLPLARGYWGRPDLTADRFVADPFGPPGARMYRTGDLVRRLPDGELDFLGRADHQVKLRGFRIEPAEIEAVLSGAPGVAEAVVTVREDQPGEPRLVAYLLAEDGPGPDVDVVAATAAAALPDHMVPRVFVPMSEWPRTPNDKLDRAALPAPQAPVAAGRPARTVLEQVLSTLFAEVLTLPAIGVDDDFFQLGGHSLLASRLAGRIRSTLGAEVPVRTLFENPTVGGVAAWFGRETAALRPALRRMSHPDRLPLSHAQRRLWFIDRYEGASATYNMPIAMRLHGPLDAGALRAAVADVMARHEALRTVFPDEAGVPWQCVLDPGGLRIDLPVTTVAADGVAEALTEAARRPFDLAVDPPLRVELLRLDERTHVLLVVVHHIAGDGWSMDPLCRDISTAYAARLHGQAPDWEPLPVQYGDYTLWQSELLDEEAGPDSPFARQLRFWTETLEGAAEQLALPTDRPRPAVPSYRGDDVVFQVDAETHTGLTELARRCGVTVFMVLQAGLATLLTRLGAGPDIPLGSPIAGRTDEAVQDLVGFFVNTLVLRTDTSGNPGFRELLDRVRGTDLAAYAHQDMPFERLVDALKPERDPSRNPLFQVAFGLQNDATPVVDLPEVRGEEEFVGMKVARFDLMFGFTETHDADGLPAGMNGSVEYATDLFDAETVEGFVRRLIRLLRSAIQDPDRGLDALAIMDEDERRRILVDWNDTARPAPTGTLVSRFEEQVARTPAAPALLGGDRTLAYATLDQEANRLARLLVERGVGPEALVAVALPASVEQLVAVFAVLKAGAGYLPLDPRHPVERVRFMLDDARPTLLLCTAQGASQLPADDTRPRLYLDAPDTRAELAARPGHALDDAERRRPLHRSNVAYVIYTSGSTGRPKGVAVAHASVLQYLDWALDIYPALRGTALLHSPISFDLTVTALFGPLLSGGRLHVAGMEEDRQTVEALDAAPLSFLKVTPTHLRLLDALPPEFSPADDLVIGGEALTDAALANWRARNPRTTVHNEYGPTETTVGCSVHRIAPGDEVRPGVVTLGGPAWNTRMYVLDARLRPVPVGVPGELYIAGGLLARGYLYRAPLTAERFVADPFGTPGERMYRTGDLVRWLPDGRQEFVGRVDNQVKVRGYRIETDEIERTLRDHPEVDEAVVTVRADHPGDPQLVAYVVPALDGSREATGSAEEQIDQWQQVYDLMYGAERPEEFGEDFSGWASSYTGEDIPIEEMREWRDATVERIRALRPRRVLEIGVGSGLLLAKLAGDCETYWGLDFSAEAIAVLRRQVAARPELAGRVELQLRAAHELDGLPTGFFDTVVINSVAQYFPHAAYLTDLLQSLADLVAPGGAVFLGDQRNLRTQRAFQTAIRLRQRAEHQDEAAVSRAVEQTIMMEKELLVDPEYFAAVARHIPAYTAVDVRVKRGHGDNELTRHRFDVVLRTGPADPHDLGTIEHLRYGVDLTDLADMERMLAGRGGGPVRVTGIPDARLAGEQAALQSLAEGREVAEVLEALGHPDEPGVDPETLHSLAERHELPVLVTYASGAPGRLDAVFGADGPALTEVYLPATRLEPGAYVNNPLGSRRLGTLVAGLRAHAERLLPAYMVPAAIVPLDELPMTVNGKLDRRALPAPEFTGGTTSRAPRTELEALVCAVMAEVLALPTIGIDDNFFDLGGDSIISIQLVSRLRAAGVVLTARDVFRHKTAADMAAVADTPTDITPEGAPAPSAPPPPDDGTVDRSLVSLSDDELSLLESDWRLPE</sequence>
<dbReference type="Pfam" id="PF08242">
    <property type="entry name" value="Methyltransf_12"/>
    <property type="match status" value="1"/>
</dbReference>
<dbReference type="Gene3D" id="3.40.50.12780">
    <property type="entry name" value="N-terminal domain of ligase-like"/>
    <property type="match status" value="1"/>
</dbReference>
<keyword evidence="5" id="KW-0677">Repeat</keyword>
<dbReference type="PROSITE" id="PS00455">
    <property type="entry name" value="AMP_BINDING"/>
    <property type="match status" value="4"/>
</dbReference>
<dbReference type="NCBIfam" id="TIGR01733">
    <property type="entry name" value="AA-adenyl-dom"/>
    <property type="match status" value="4"/>
</dbReference>
<dbReference type="Proteomes" id="UP000008703">
    <property type="component" value="Chromosome"/>
</dbReference>
<evidence type="ECO:0000313" key="9">
    <source>
        <dbReference type="EMBL" id="AEM82825.1"/>
    </source>
</evidence>
<dbReference type="PROSITE" id="PS50075">
    <property type="entry name" value="CARRIER"/>
    <property type="match status" value="4"/>
</dbReference>
<dbReference type="Pfam" id="PF13193">
    <property type="entry name" value="AMP-binding_C"/>
    <property type="match status" value="3"/>
</dbReference>
<organism evidence="9 10">
    <name type="scientific">Streptomyces violaceusniger (strain Tu 4113)</name>
    <dbReference type="NCBI Taxonomy" id="653045"/>
    <lineage>
        <taxon>Bacteria</taxon>
        <taxon>Bacillati</taxon>
        <taxon>Actinomycetota</taxon>
        <taxon>Actinomycetes</taxon>
        <taxon>Kitasatosporales</taxon>
        <taxon>Streptomycetaceae</taxon>
        <taxon>Streptomyces</taxon>
        <taxon>Streptomyces violaceusniger group</taxon>
    </lineage>
</organism>
<accession>G2PDZ7</accession>
<dbReference type="Gene3D" id="3.40.50.980">
    <property type="match status" value="6"/>
</dbReference>
<dbReference type="CDD" id="cd05930">
    <property type="entry name" value="A_NRPS"/>
    <property type="match status" value="2"/>
</dbReference>
<dbReference type="SUPFAM" id="SSF53335">
    <property type="entry name" value="S-adenosyl-L-methionine-dependent methyltransferases"/>
    <property type="match status" value="1"/>
</dbReference>
<feature type="compositionally biased region" description="Basic and acidic residues" evidence="7">
    <location>
        <begin position="10"/>
        <end position="22"/>
    </location>
</feature>
<dbReference type="GO" id="GO:0017000">
    <property type="term" value="P:antibiotic biosynthetic process"/>
    <property type="evidence" value="ECO:0007669"/>
    <property type="project" value="UniProtKB-KW"/>
</dbReference>
<dbReference type="GO" id="GO:0008610">
    <property type="term" value="P:lipid biosynthetic process"/>
    <property type="evidence" value="ECO:0007669"/>
    <property type="project" value="UniProtKB-ARBA"/>
</dbReference>
<evidence type="ECO:0000256" key="5">
    <source>
        <dbReference type="ARBA" id="ARBA00022737"/>
    </source>
</evidence>
<dbReference type="Gene3D" id="3.40.50.150">
    <property type="entry name" value="Vaccinia Virus protein VP39"/>
    <property type="match status" value="1"/>
</dbReference>
<evidence type="ECO:0000256" key="4">
    <source>
        <dbReference type="ARBA" id="ARBA00022553"/>
    </source>
</evidence>
<dbReference type="InterPro" id="IPR042099">
    <property type="entry name" value="ANL_N_sf"/>
</dbReference>
<dbReference type="InterPro" id="IPR010060">
    <property type="entry name" value="NRPS_synth"/>
</dbReference>
<evidence type="ECO:0000259" key="8">
    <source>
        <dbReference type="PROSITE" id="PS50075"/>
    </source>
</evidence>
<dbReference type="InterPro" id="IPR029063">
    <property type="entry name" value="SAM-dependent_MTases_sf"/>
</dbReference>
<dbReference type="PANTHER" id="PTHR45527">
    <property type="entry name" value="NONRIBOSOMAL PEPTIDE SYNTHETASE"/>
    <property type="match status" value="1"/>
</dbReference>
<dbReference type="FunFam" id="3.30.559.10:FF:000012">
    <property type="entry name" value="Non-ribosomal peptide synthetase"/>
    <property type="match status" value="1"/>
</dbReference>
<dbReference type="NCBIfam" id="TIGR01720">
    <property type="entry name" value="NRPS-para261"/>
    <property type="match status" value="2"/>
</dbReference>
<dbReference type="GO" id="GO:0043041">
    <property type="term" value="P:amino acid activation for nonribosomal peptide biosynthetic process"/>
    <property type="evidence" value="ECO:0007669"/>
    <property type="project" value="TreeGrafter"/>
</dbReference>
<dbReference type="InterPro" id="IPR006162">
    <property type="entry name" value="Ppantetheine_attach_site"/>
</dbReference>
<dbReference type="CDD" id="cd19543">
    <property type="entry name" value="DCL_NRPS"/>
    <property type="match status" value="2"/>
</dbReference>
<dbReference type="SMART" id="SM00823">
    <property type="entry name" value="PKS_PP"/>
    <property type="match status" value="4"/>
</dbReference>